<reference evidence="9 10" key="1">
    <citation type="submission" date="2024-09" db="EMBL/GenBank/DDBJ databases">
        <authorList>
            <person name="D'Angelo T."/>
        </authorList>
    </citation>
    <scope>NUCLEOTIDE SEQUENCE [LARGE SCALE GENOMIC DNA]</scope>
    <source>
        <strain evidence="9">SAG AM-311-F02</strain>
    </source>
</reference>
<dbReference type="PANTHER" id="PTHR30134:SF2">
    <property type="entry name" value="HYDROGENASE MATURATION FACTOR HYPB"/>
    <property type="match status" value="1"/>
</dbReference>
<protein>
    <submittedName>
        <fullName evidence="9">Hydrogenase nickel incorporation protein HypB</fullName>
    </submittedName>
</protein>
<dbReference type="NCBIfam" id="TIGR00073">
    <property type="entry name" value="hypB"/>
    <property type="match status" value="1"/>
</dbReference>
<keyword evidence="6" id="KW-0862">Zinc</keyword>
<dbReference type="InterPro" id="IPR027417">
    <property type="entry name" value="P-loop_NTPase"/>
</dbReference>
<keyword evidence="3" id="KW-0479">Metal-binding</keyword>
<comment type="caution">
    <text evidence="9">The sequence shown here is derived from an EMBL/GenBank/DDBJ whole genome shotgun (WGS) entry which is preliminary data.</text>
</comment>
<keyword evidence="4" id="KW-0547">Nucleotide-binding</keyword>
<evidence type="ECO:0000256" key="6">
    <source>
        <dbReference type="ARBA" id="ARBA00022833"/>
    </source>
</evidence>
<dbReference type="SUPFAM" id="SSF52540">
    <property type="entry name" value="P-loop containing nucleoside triphosphate hydrolases"/>
    <property type="match status" value="1"/>
</dbReference>
<keyword evidence="5" id="KW-0378">Hydrolase</keyword>
<comment type="similarity">
    <text evidence="1">Belongs to the SIMIBI class G3E GTPase family. HypB/HupM subfamily.</text>
</comment>
<accession>A0ABV6YPF6</accession>
<gene>
    <name evidence="9" type="primary">hypB</name>
    <name evidence="9" type="ORF">ACFL2Z_02655</name>
</gene>
<sequence length="226" mass="24907">MSQKKKVDLREKVLTANDEIARKNREKFAEAGTLVINLVSSPGSGKTALIEETVKALKDEYRIFVVTGDLMTENDAKRIARHGVEAVQISTGDACHLDARMVDARLSEKGAPFDLVIVENVGNLVCPASYDLGEDFKVLLVAVGEGDDKPVKYPPMVRASKVLVITKTDLVPYTDSDPARIKSNALKIRPDLKVFQVSVKTPEGLDEWTSWLVSRLKAKKKTAQSR</sequence>
<dbReference type="EMBL" id="JBHPEI010000030">
    <property type="protein sequence ID" value="MFC1799792.1"/>
    <property type="molecule type" value="Genomic_DNA"/>
</dbReference>
<evidence type="ECO:0000256" key="5">
    <source>
        <dbReference type="ARBA" id="ARBA00022801"/>
    </source>
</evidence>
<keyword evidence="2" id="KW-0533">Nickel</keyword>
<dbReference type="Proteomes" id="UP001594288">
    <property type="component" value="Unassembled WGS sequence"/>
</dbReference>
<dbReference type="InterPro" id="IPR003495">
    <property type="entry name" value="CobW/HypB/UreG_nucleotide-bd"/>
</dbReference>
<name>A0ABV6YPF6_UNCEI</name>
<evidence type="ECO:0000256" key="2">
    <source>
        <dbReference type="ARBA" id="ARBA00022596"/>
    </source>
</evidence>
<keyword evidence="7" id="KW-0342">GTP-binding</keyword>
<evidence type="ECO:0000256" key="4">
    <source>
        <dbReference type="ARBA" id="ARBA00022741"/>
    </source>
</evidence>
<evidence type="ECO:0000256" key="7">
    <source>
        <dbReference type="ARBA" id="ARBA00023134"/>
    </source>
</evidence>
<organism evidence="9 10">
    <name type="scientific">Eiseniibacteriota bacterium</name>
    <dbReference type="NCBI Taxonomy" id="2212470"/>
    <lineage>
        <taxon>Bacteria</taxon>
        <taxon>Candidatus Eiseniibacteriota</taxon>
    </lineage>
</organism>
<dbReference type="PIRSF" id="PIRSF005624">
    <property type="entry name" value="Ni-bind_GTPase"/>
    <property type="match status" value="1"/>
</dbReference>
<dbReference type="PANTHER" id="PTHR30134">
    <property type="entry name" value="HYDROGENASE PROTEIN ASSEMBLY PROTEIN, NICKEL CHAPERONE"/>
    <property type="match status" value="1"/>
</dbReference>
<proteinExistence type="inferred from homology"/>
<evidence type="ECO:0000313" key="9">
    <source>
        <dbReference type="EMBL" id="MFC1799792.1"/>
    </source>
</evidence>
<keyword evidence="10" id="KW-1185">Reference proteome</keyword>
<evidence type="ECO:0000256" key="1">
    <source>
        <dbReference type="ARBA" id="ARBA00006211"/>
    </source>
</evidence>
<dbReference type="Gene3D" id="3.40.50.300">
    <property type="entry name" value="P-loop containing nucleotide triphosphate hydrolases"/>
    <property type="match status" value="1"/>
</dbReference>
<evidence type="ECO:0000313" key="10">
    <source>
        <dbReference type="Proteomes" id="UP001594288"/>
    </source>
</evidence>
<dbReference type="InterPro" id="IPR004392">
    <property type="entry name" value="Hyd_mat_HypB"/>
</dbReference>
<evidence type="ECO:0000256" key="3">
    <source>
        <dbReference type="ARBA" id="ARBA00022723"/>
    </source>
</evidence>
<dbReference type="Pfam" id="PF02492">
    <property type="entry name" value="cobW"/>
    <property type="match status" value="1"/>
</dbReference>
<evidence type="ECO:0000259" key="8">
    <source>
        <dbReference type="Pfam" id="PF02492"/>
    </source>
</evidence>
<feature type="domain" description="CobW/HypB/UreG nucleotide-binding" evidence="8">
    <location>
        <begin position="35"/>
        <end position="195"/>
    </location>
</feature>